<dbReference type="STRING" id="364200.SAMN04488515_3454"/>
<evidence type="ECO:0000313" key="2">
    <source>
        <dbReference type="EMBL" id="SEW46145.1"/>
    </source>
</evidence>
<dbReference type="RefSeq" id="WP_089997079.1">
    <property type="nucleotide sequence ID" value="NZ_FOIZ01000002.1"/>
</dbReference>
<keyword evidence="1" id="KW-1133">Transmembrane helix</keyword>
<dbReference type="Proteomes" id="UP000199167">
    <property type="component" value="Unassembled WGS sequence"/>
</dbReference>
<proteinExistence type="predicted"/>
<reference evidence="2 3" key="1">
    <citation type="submission" date="2016-10" db="EMBL/GenBank/DDBJ databases">
        <authorList>
            <person name="de Groot N.N."/>
        </authorList>
    </citation>
    <scope>NUCLEOTIDE SEQUENCE [LARGE SCALE GENOMIC DNA]</scope>
    <source>
        <strain evidence="2 3">DSM 17925</strain>
    </source>
</reference>
<dbReference type="AlphaFoldDB" id="A0A1I0RXJ8"/>
<organism evidence="2 3">
    <name type="scientific">Cognatiyoonia koreensis</name>
    <dbReference type="NCBI Taxonomy" id="364200"/>
    <lineage>
        <taxon>Bacteria</taxon>
        <taxon>Pseudomonadati</taxon>
        <taxon>Pseudomonadota</taxon>
        <taxon>Alphaproteobacteria</taxon>
        <taxon>Rhodobacterales</taxon>
        <taxon>Paracoccaceae</taxon>
        <taxon>Cognatiyoonia</taxon>
    </lineage>
</organism>
<evidence type="ECO:0000256" key="1">
    <source>
        <dbReference type="SAM" id="Phobius"/>
    </source>
</evidence>
<name>A0A1I0RXJ8_9RHOB</name>
<feature type="transmembrane region" description="Helical" evidence="1">
    <location>
        <begin position="12"/>
        <end position="31"/>
    </location>
</feature>
<keyword evidence="3" id="KW-1185">Reference proteome</keyword>
<keyword evidence="1" id="KW-0812">Transmembrane</keyword>
<gene>
    <name evidence="2" type="ORF">SAMN04488515_3454</name>
</gene>
<protein>
    <submittedName>
        <fullName evidence="2">Uncharacterized protein</fullName>
    </submittedName>
</protein>
<accession>A0A1I0RXJ8</accession>
<dbReference type="EMBL" id="FOIZ01000002">
    <property type="protein sequence ID" value="SEW46145.1"/>
    <property type="molecule type" value="Genomic_DNA"/>
</dbReference>
<sequence>MFIELVRWTTEFGRVITTAGIGFGILWYCFWTTQDYRLRYRFSKATAHLTAEDLHLGRQRNIDVLVAYYQSCATAKLLDTRVVKAERQVHFRRAKAALVMVTVLDEHIAASAKVAAPLSYLYARRQIILEAKRKRKMANLST</sequence>
<dbReference type="OrthoDB" id="7854447at2"/>
<evidence type="ECO:0000313" key="3">
    <source>
        <dbReference type="Proteomes" id="UP000199167"/>
    </source>
</evidence>
<keyword evidence="1" id="KW-0472">Membrane</keyword>